<dbReference type="GO" id="GO:0000976">
    <property type="term" value="F:transcription cis-regulatory region binding"/>
    <property type="evidence" value="ECO:0007669"/>
    <property type="project" value="TreeGrafter"/>
</dbReference>
<dbReference type="EMBL" id="FNZA01000026">
    <property type="protein sequence ID" value="SEJ86907.1"/>
    <property type="molecule type" value="Genomic_DNA"/>
</dbReference>
<dbReference type="AlphaFoldDB" id="A0A1H7CEA5"/>
<dbReference type="SUPFAM" id="SSF53822">
    <property type="entry name" value="Periplasmic binding protein-like I"/>
    <property type="match status" value="1"/>
</dbReference>
<name>A0A1H7CEA5_9DEIO</name>
<dbReference type="RefSeq" id="WP_177183276.1">
    <property type="nucleotide sequence ID" value="NZ_FNZA01000026.1"/>
</dbReference>
<dbReference type="Gene3D" id="1.10.260.40">
    <property type="entry name" value="lambda repressor-like DNA-binding domains"/>
    <property type="match status" value="1"/>
</dbReference>
<sequence>MASPTINDIAERAGVSPMTVSHALRQTGRISESTRKRVLQIAAELNYVANTSARQLKGARTNVIGMLVIDVTLPYYATIAQGVGFGASERRRDFLMFSTLGMDCEKEQKRVAQFSSGLVDGLILISRHSSLELLRRTQKLGCRVVLINEFEEDTGLSIVNAENSAGTRSAMKHLIDLGHTRIAFIHGDQASVQNGLRAAAYREAMQDNGLPIPPGYMPEGHFQTEGGMLAAWELLNRPDPPTAIFAANDDMAAGVIEAARQKGLRVPEDLSVVGFDDFGAAQLSPPLTTVRHPLFELGRQASLLLCDQLDGLRETQSIELPSELIVRQSTAPPPRP</sequence>
<reference evidence="6" key="1">
    <citation type="submission" date="2016-10" db="EMBL/GenBank/DDBJ databases">
        <authorList>
            <person name="Varghese N."/>
            <person name="Submissions S."/>
        </authorList>
    </citation>
    <scope>NUCLEOTIDE SEQUENCE [LARGE SCALE GENOMIC DNA]</scope>
    <source>
        <strain evidence="6">CGMCC 1.10218</strain>
    </source>
</reference>
<dbReference type="Gene3D" id="3.40.50.2300">
    <property type="match status" value="2"/>
</dbReference>
<evidence type="ECO:0000256" key="3">
    <source>
        <dbReference type="ARBA" id="ARBA00023163"/>
    </source>
</evidence>
<evidence type="ECO:0000256" key="2">
    <source>
        <dbReference type="ARBA" id="ARBA00023125"/>
    </source>
</evidence>
<dbReference type="Pfam" id="PF00356">
    <property type="entry name" value="LacI"/>
    <property type="match status" value="1"/>
</dbReference>
<keyword evidence="6" id="KW-1185">Reference proteome</keyword>
<dbReference type="SUPFAM" id="SSF47413">
    <property type="entry name" value="lambda repressor-like DNA-binding domains"/>
    <property type="match status" value="1"/>
</dbReference>
<dbReference type="CDD" id="cd01392">
    <property type="entry name" value="HTH_LacI"/>
    <property type="match status" value="1"/>
</dbReference>
<dbReference type="PROSITE" id="PS00356">
    <property type="entry name" value="HTH_LACI_1"/>
    <property type="match status" value="1"/>
</dbReference>
<dbReference type="CDD" id="cd06267">
    <property type="entry name" value="PBP1_LacI_sugar_binding-like"/>
    <property type="match status" value="1"/>
</dbReference>
<feature type="domain" description="HTH lacI-type" evidence="4">
    <location>
        <begin position="4"/>
        <end position="58"/>
    </location>
</feature>
<organism evidence="5 6">
    <name type="scientific">Deinococcus reticulitermitis</name>
    <dbReference type="NCBI Taxonomy" id="856736"/>
    <lineage>
        <taxon>Bacteria</taxon>
        <taxon>Thermotogati</taxon>
        <taxon>Deinococcota</taxon>
        <taxon>Deinococci</taxon>
        <taxon>Deinococcales</taxon>
        <taxon>Deinococcaceae</taxon>
        <taxon>Deinococcus</taxon>
    </lineage>
</organism>
<evidence type="ECO:0000313" key="6">
    <source>
        <dbReference type="Proteomes" id="UP000199223"/>
    </source>
</evidence>
<dbReference type="InterPro" id="IPR000843">
    <property type="entry name" value="HTH_LacI"/>
</dbReference>
<evidence type="ECO:0000313" key="5">
    <source>
        <dbReference type="EMBL" id="SEJ86907.1"/>
    </source>
</evidence>
<dbReference type="PANTHER" id="PTHR30146:SF153">
    <property type="entry name" value="LACTOSE OPERON REPRESSOR"/>
    <property type="match status" value="1"/>
</dbReference>
<dbReference type="InterPro" id="IPR046335">
    <property type="entry name" value="LacI/GalR-like_sensor"/>
</dbReference>
<dbReference type="SMART" id="SM00354">
    <property type="entry name" value="HTH_LACI"/>
    <property type="match status" value="1"/>
</dbReference>
<dbReference type="Proteomes" id="UP000199223">
    <property type="component" value="Unassembled WGS sequence"/>
</dbReference>
<gene>
    <name evidence="5" type="ORF">SAMN04488058_1262</name>
</gene>
<dbReference type="InterPro" id="IPR028082">
    <property type="entry name" value="Peripla_BP_I"/>
</dbReference>
<accession>A0A1H7CEA5</accession>
<dbReference type="Pfam" id="PF13377">
    <property type="entry name" value="Peripla_BP_3"/>
    <property type="match status" value="1"/>
</dbReference>
<dbReference type="STRING" id="856736.SAMN04488058_1262"/>
<keyword evidence="1" id="KW-0805">Transcription regulation</keyword>
<dbReference type="PANTHER" id="PTHR30146">
    <property type="entry name" value="LACI-RELATED TRANSCRIPTIONAL REPRESSOR"/>
    <property type="match status" value="1"/>
</dbReference>
<evidence type="ECO:0000256" key="1">
    <source>
        <dbReference type="ARBA" id="ARBA00023015"/>
    </source>
</evidence>
<proteinExistence type="predicted"/>
<dbReference type="PROSITE" id="PS50932">
    <property type="entry name" value="HTH_LACI_2"/>
    <property type="match status" value="1"/>
</dbReference>
<keyword evidence="2" id="KW-0238">DNA-binding</keyword>
<protein>
    <submittedName>
        <fullName evidence="5">Transcriptional regulator, LacI family</fullName>
    </submittedName>
</protein>
<keyword evidence="3" id="KW-0804">Transcription</keyword>
<evidence type="ECO:0000259" key="4">
    <source>
        <dbReference type="PROSITE" id="PS50932"/>
    </source>
</evidence>
<dbReference type="InterPro" id="IPR010982">
    <property type="entry name" value="Lambda_DNA-bd_dom_sf"/>
</dbReference>
<dbReference type="GO" id="GO:0003700">
    <property type="term" value="F:DNA-binding transcription factor activity"/>
    <property type="evidence" value="ECO:0007669"/>
    <property type="project" value="TreeGrafter"/>
</dbReference>